<dbReference type="SUPFAM" id="SSF53474">
    <property type="entry name" value="alpha/beta-Hydrolases"/>
    <property type="match status" value="1"/>
</dbReference>
<dbReference type="Proteomes" id="UP000193467">
    <property type="component" value="Unassembled WGS sequence"/>
</dbReference>
<reference evidence="2 3" key="1">
    <citation type="submission" date="2016-07" db="EMBL/GenBank/DDBJ databases">
        <title>Pervasive Adenine N6-methylation of Active Genes in Fungi.</title>
        <authorList>
            <consortium name="DOE Joint Genome Institute"/>
            <person name="Mondo S.J."/>
            <person name="Dannebaum R.O."/>
            <person name="Kuo R.C."/>
            <person name="Labutti K."/>
            <person name="Haridas S."/>
            <person name="Kuo A."/>
            <person name="Salamov A."/>
            <person name="Ahrendt S.R."/>
            <person name="Lipzen A."/>
            <person name="Sullivan W."/>
            <person name="Andreopoulos W.B."/>
            <person name="Clum A."/>
            <person name="Lindquist E."/>
            <person name="Daum C."/>
            <person name="Ramamoorthy G.K."/>
            <person name="Gryganskyi A."/>
            <person name="Culley D."/>
            <person name="Magnuson J.K."/>
            <person name="James T.Y."/>
            <person name="O'Malley M.A."/>
            <person name="Stajich J.E."/>
            <person name="Spatafora J.W."/>
            <person name="Visel A."/>
            <person name="Grigoriev I.V."/>
        </authorList>
    </citation>
    <scope>NUCLEOTIDE SEQUENCE [LARGE SCALE GENOMIC DNA]</scope>
    <source>
        <strain evidence="2 3">62-1032</strain>
    </source>
</reference>
<feature type="compositionally biased region" description="Low complexity" evidence="1">
    <location>
        <begin position="446"/>
        <end position="464"/>
    </location>
</feature>
<evidence type="ECO:0000313" key="3">
    <source>
        <dbReference type="Proteomes" id="UP000193467"/>
    </source>
</evidence>
<dbReference type="GO" id="GO:0016787">
    <property type="term" value="F:hydrolase activity"/>
    <property type="evidence" value="ECO:0007669"/>
    <property type="project" value="UniProtKB-KW"/>
</dbReference>
<sequence length="486" mass="53160">MPYLSLPGAVHMFYELLPALESPSDQPNASGDHATSSTPSTTKPTLIILSPLLCDTTSKCPQATDPRLRSRFNIVCLDLRSQGRTKNEVKPSFDHGVAAADIAFAMEALQLPPSFIFAPGFVAFRVAVKFALLFPQQVSGLALAGICGMFGTPSALDSFEDLDRSWLTPKDIEDYEEALAGLYHSLTGGRVEPENVEKIDEAFSVMARRYNPKSAPAGYELMNNVHWPSKLTPEAVATISAPVLLVHGDCAYAFHEDEVDKARRSFTGSSDFEYHVLEGGAPMLWSTHAEAVSSHLVNFLTRQVDAKAPTNTVIPLDLRYALSIAAELGENPRIQLRNPRDPESYSARSAEEKAKRTKKIEELRKSAAECKLRIPGSTDPETWVLDAAPPTARPKRRWRYSRRHDERAVRGDSLRQSVADGVVVAVELSRREDIELESESGGSTCSSLPMTPVSSSPPVSYVHVGGKPLPKPLPVEPSSSTLPMRI</sequence>
<feature type="region of interest" description="Disordered" evidence="1">
    <location>
        <begin position="434"/>
        <end position="486"/>
    </location>
</feature>
<dbReference type="AlphaFoldDB" id="A0A1Y2G330"/>
<organism evidence="2 3">
    <name type="scientific">Leucosporidium creatinivorum</name>
    <dbReference type="NCBI Taxonomy" id="106004"/>
    <lineage>
        <taxon>Eukaryota</taxon>
        <taxon>Fungi</taxon>
        <taxon>Dikarya</taxon>
        <taxon>Basidiomycota</taxon>
        <taxon>Pucciniomycotina</taxon>
        <taxon>Microbotryomycetes</taxon>
        <taxon>Leucosporidiales</taxon>
        <taxon>Leucosporidium</taxon>
    </lineage>
</organism>
<feature type="compositionally biased region" description="Polar residues" evidence="1">
    <location>
        <begin position="477"/>
        <end position="486"/>
    </location>
</feature>
<dbReference type="STRING" id="106004.A0A1Y2G330"/>
<protein>
    <submittedName>
        <fullName evidence="2">Alpha/Beta hydrolase protein</fullName>
    </submittedName>
</protein>
<evidence type="ECO:0000313" key="2">
    <source>
        <dbReference type="EMBL" id="ORY90720.1"/>
    </source>
</evidence>
<feature type="region of interest" description="Disordered" evidence="1">
    <location>
        <begin position="23"/>
        <end position="43"/>
    </location>
</feature>
<gene>
    <name evidence="2" type="ORF">BCR35DRAFT_349659</name>
</gene>
<feature type="region of interest" description="Disordered" evidence="1">
    <location>
        <begin position="334"/>
        <end position="357"/>
    </location>
</feature>
<comment type="caution">
    <text evidence="2">The sequence shown here is derived from an EMBL/GenBank/DDBJ whole genome shotgun (WGS) entry which is preliminary data.</text>
</comment>
<name>A0A1Y2G330_9BASI</name>
<dbReference type="OrthoDB" id="19657at2759"/>
<keyword evidence="3" id="KW-1185">Reference proteome</keyword>
<keyword evidence="2" id="KW-0378">Hydrolase</keyword>
<dbReference type="InParanoid" id="A0A1Y2G330"/>
<dbReference type="InterPro" id="IPR029058">
    <property type="entry name" value="AB_hydrolase_fold"/>
</dbReference>
<proteinExistence type="predicted"/>
<accession>A0A1Y2G330</accession>
<dbReference type="Gene3D" id="3.40.50.1820">
    <property type="entry name" value="alpha/beta hydrolase"/>
    <property type="match status" value="1"/>
</dbReference>
<dbReference type="EMBL" id="MCGR01000003">
    <property type="protein sequence ID" value="ORY90720.1"/>
    <property type="molecule type" value="Genomic_DNA"/>
</dbReference>
<feature type="compositionally biased region" description="Basic and acidic residues" evidence="1">
    <location>
        <begin position="338"/>
        <end position="357"/>
    </location>
</feature>
<evidence type="ECO:0000256" key="1">
    <source>
        <dbReference type="SAM" id="MobiDB-lite"/>
    </source>
</evidence>